<dbReference type="EMBL" id="LDAU01000110">
    <property type="protein sequence ID" value="KRX04981.1"/>
    <property type="molecule type" value="Genomic_DNA"/>
</dbReference>
<dbReference type="InParanoid" id="A0A0V0QSU3"/>
<keyword evidence="2" id="KW-1185">Reference proteome</keyword>
<dbReference type="AlphaFoldDB" id="A0A0V0QSU3"/>
<name>A0A0V0QSU3_PSEPJ</name>
<evidence type="ECO:0000313" key="1">
    <source>
        <dbReference type="EMBL" id="KRX04981.1"/>
    </source>
</evidence>
<gene>
    <name evidence="1" type="ORF">PPERSA_06615</name>
</gene>
<evidence type="ECO:0000313" key="2">
    <source>
        <dbReference type="Proteomes" id="UP000054937"/>
    </source>
</evidence>
<proteinExistence type="predicted"/>
<reference evidence="1 2" key="1">
    <citation type="journal article" date="2015" name="Sci. Rep.">
        <title>Genome of the facultative scuticociliatosis pathogen Pseudocohnilembus persalinus provides insight into its virulence through horizontal gene transfer.</title>
        <authorList>
            <person name="Xiong J."/>
            <person name="Wang G."/>
            <person name="Cheng J."/>
            <person name="Tian M."/>
            <person name="Pan X."/>
            <person name="Warren A."/>
            <person name="Jiang C."/>
            <person name="Yuan D."/>
            <person name="Miao W."/>
        </authorList>
    </citation>
    <scope>NUCLEOTIDE SEQUENCE [LARGE SCALE GENOMIC DNA]</scope>
    <source>
        <strain evidence="1">36N120E</strain>
    </source>
</reference>
<dbReference type="Proteomes" id="UP000054937">
    <property type="component" value="Unassembled WGS sequence"/>
</dbReference>
<comment type="caution">
    <text evidence="1">The sequence shown here is derived from an EMBL/GenBank/DDBJ whole genome shotgun (WGS) entry which is preliminary data.</text>
</comment>
<sequence>MLSFLNLFYQKFFNLIKNEQQKHQIQDNYLIILFLDIQINKNITIFYTSFYLLGDFSRVSIFLQISKDLLKNYIASEYSYKFQYVIPILQQAIPKLFSK</sequence>
<organism evidence="1 2">
    <name type="scientific">Pseudocohnilembus persalinus</name>
    <name type="common">Ciliate</name>
    <dbReference type="NCBI Taxonomy" id="266149"/>
    <lineage>
        <taxon>Eukaryota</taxon>
        <taxon>Sar</taxon>
        <taxon>Alveolata</taxon>
        <taxon>Ciliophora</taxon>
        <taxon>Intramacronucleata</taxon>
        <taxon>Oligohymenophorea</taxon>
        <taxon>Scuticociliatia</taxon>
        <taxon>Philasterida</taxon>
        <taxon>Pseudocohnilembidae</taxon>
        <taxon>Pseudocohnilembus</taxon>
    </lineage>
</organism>
<protein>
    <submittedName>
        <fullName evidence="1">Uncharacterized protein</fullName>
    </submittedName>
</protein>
<accession>A0A0V0QSU3</accession>